<feature type="domain" description="Sulfatase N-terminal" evidence="4">
    <location>
        <begin position="37"/>
        <end position="404"/>
    </location>
</feature>
<dbReference type="Pfam" id="PF00884">
    <property type="entry name" value="Sulfatase"/>
    <property type="match status" value="1"/>
</dbReference>
<evidence type="ECO:0000256" key="2">
    <source>
        <dbReference type="ARBA" id="ARBA00022801"/>
    </source>
</evidence>
<feature type="chain" id="PRO_5045103099" evidence="3">
    <location>
        <begin position="24"/>
        <end position="517"/>
    </location>
</feature>
<keyword evidence="3" id="KW-0732">Signal</keyword>
<protein>
    <submittedName>
        <fullName evidence="5">Sulfatase-like hydrolase/transferase</fullName>
    </submittedName>
</protein>
<proteinExistence type="predicted"/>
<gene>
    <name evidence="5" type="ORF">ACFPT7_13115</name>
</gene>
<dbReference type="PANTHER" id="PTHR45953">
    <property type="entry name" value="IDURONATE 2-SULFATASE"/>
    <property type="match status" value="1"/>
</dbReference>
<dbReference type="RefSeq" id="WP_263339854.1">
    <property type="nucleotide sequence ID" value="NZ_JAGSYH010000005.1"/>
</dbReference>
<dbReference type="Gene3D" id="3.40.720.10">
    <property type="entry name" value="Alkaline Phosphatase, subunit A"/>
    <property type="match status" value="1"/>
</dbReference>
<organism evidence="5 6">
    <name type="scientific">Acidicapsa dinghuensis</name>
    <dbReference type="NCBI Taxonomy" id="2218256"/>
    <lineage>
        <taxon>Bacteria</taxon>
        <taxon>Pseudomonadati</taxon>
        <taxon>Acidobacteriota</taxon>
        <taxon>Terriglobia</taxon>
        <taxon>Terriglobales</taxon>
        <taxon>Acidobacteriaceae</taxon>
        <taxon>Acidicapsa</taxon>
    </lineage>
</organism>
<comment type="caution">
    <text evidence="5">The sequence shown here is derived from an EMBL/GenBank/DDBJ whole genome shotgun (WGS) entry which is preliminary data.</text>
</comment>
<evidence type="ECO:0000256" key="3">
    <source>
        <dbReference type="SAM" id="SignalP"/>
    </source>
</evidence>
<dbReference type="CDD" id="cd16155">
    <property type="entry name" value="sulfatase_like"/>
    <property type="match status" value="1"/>
</dbReference>
<dbReference type="Proteomes" id="UP001596091">
    <property type="component" value="Unassembled WGS sequence"/>
</dbReference>
<evidence type="ECO:0000259" key="4">
    <source>
        <dbReference type="Pfam" id="PF00884"/>
    </source>
</evidence>
<dbReference type="SUPFAM" id="SSF53649">
    <property type="entry name" value="Alkaline phosphatase-like"/>
    <property type="match status" value="1"/>
</dbReference>
<reference evidence="6" key="1">
    <citation type="journal article" date="2019" name="Int. J. Syst. Evol. Microbiol.">
        <title>The Global Catalogue of Microorganisms (GCM) 10K type strain sequencing project: providing services to taxonomists for standard genome sequencing and annotation.</title>
        <authorList>
            <consortium name="The Broad Institute Genomics Platform"/>
            <consortium name="The Broad Institute Genome Sequencing Center for Infectious Disease"/>
            <person name="Wu L."/>
            <person name="Ma J."/>
        </authorList>
    </citation>
    <scope>NUCLEOTIDE SEQUENCE [LARGE SCALE GENOMIC DNA]</scope>
    <source>
        <strain evidence="6">JCM 4087</strain>
    </source>
</reference>
<sequence length="517" mass="58001">MDRRKFMGWMAAGAASGAVPVLAGAEGTVSEKESSKPNFLFIIADDMMYRTIHSLNNPEIHTPNLDKLVANGCAFTHCFHQGAWSGAVCVPSRTMLNSGLTAFHALTGIDRVHTWGQTMGAAGYDTFICGKWHLNPTLLQKSFKELGPVGPGFLAPGNDFYTDEPSDNDGDHVNVPWSENEAYFRPRPGGTWNPADRSLHGHWLQSDIVDAKLPREIRHSSTIYADAVIDYLTDKAAKRSTPFFVYMGFNAPHDPRQAPQEFLDLYQQDNIEVPPNFLPEHPFNIGSDTFGRDESLAPFPRTHEAVQLHRREYYAIISHMDHEIGRVLDALERSSKAGNTYVVVTADHGLAVGEHGLMGKQNLYDCSIRMPLLISGPGVRTGVKVDELVYQHSMYATTCDLAGIPTPGTVQFPSIAPMLRGDYRPVHDAVFTWHRHTQRAIRTKTHKLIVYPEVHTIQLFDIERDPWEMHDLSGDPAMDKLKGELMEQLQRMQKELGDMIHFVDPLRGVWTKLPRRA</sequence>
<feature type="signal peptide" evidence="3">
    <location>
        <begin position="1"/>
        <end position="23"/>
    </location>
</feature>
<dbReference type="InterPro" id="IPR017850">
    <property type="entry name" value="Alkaline_phosphatase_core_sf"/>
</dbReference>
<keyword evidence="2" id="KW-0378">Hydrolase</keyword>
<dbReference type="PANTHER" id="PTHR45953:SF1">
    <property type="entry name" value="IDURONATE 2-SULFATASE"/>
    <property type="match status" value="1"/>
</dbReference>
<dbReference type="EMBL" id="JBHSPH010000003">
    <property type="protein sequence ID" value="MFC5863238.1"/>
    <property type="molecule type" value="Genomic_DNA"/>
</dbReference>
<keyword evidence="1" id="KW-0479">Metal-binding</keyword>
<name>A0ABW1EGM0_9BACT</name>
<evidence type="ECO:0000313" key="5">
    <source>
        <dbReference type="EMBL" id="MFC5863238.1"/>
    </source>
</evidence>
<accession>A0ABW1EGM0</accession>
<evidence type="ECO:0000256" key="1">
    <source>
        <dbReference type="ARBA" id="ARBA00022723"/>
    </source>
</evidence>
<evidence type="ECO:0000313" key="6">
    <source>
        <dbReference type="Proteomes" id="UP001596091"/>
    </source>
</evidence>
<dbReference type="InterPro" id="IPR000917">
    <property type="entry name" value="Sulfatase_N"/>
</dbReference>
<keyword evidence="6" id="KW-1185">Reference proteome</keyword>